<organism evidence="4 5">
    <name type="scientific">Pseudovibrio exalbescens</name>
    <dbReference type="NCBI Taxonomy" id="197461"/>
    <lineage>
        <taxon>Bacteria</taxon>
        <taxon>Pseudomonadati</taxon>
        <taxon>Pseudomonadota</taxon>
        <taxon>Alphaproteobacteria</taxon>
        <taxon>Hyphomicrobiales</taxon>
        <taxon>Stappiaceae</taxon>
        <taxon>Pseudovibrio</taxon>
    </lineage>
</organism>
<dbReference type="Proteomes" id="UP000185783">
    <property type="component" value="Unassembled WGS sequence"/>
</dbReference>
<keyword evidence="1" id="KW-0175">Coiled coil</keyword>
<keyword evidence="3" id="KW-0812">Transmembrane</keyword>
<sequence length="833" mass="93074">MTYLAFSSALDARVYRLQLRARLYMLWEQVWPHLVPLCILLAFYIALSFLGLWRYLPSFVSAFIALGFVGVGLWSARGLLSVRWPDRTKAIRRIEQSSRLAHAPLQSLEDTMALGEGDPASKALWQYHRRQLLALVGHLRVRGPNSRGFTKDPYGLRALAAMLLVVAVAVSGPDRWTTLGQPFDFSGSGSAVPARIDAWVTPPAYTGEAPIFLTGTAQDLRDASAPYEVPEGSELLVRVQNGPNVDVSVVSGEAVKLAGTDAKDGSDTSQSTGQEWRFELRQTSELSVTDDGTTAYLWRFNVAPDHAPSIAYLEDPEPQLSGSLRFQYTVEDDYGVASAEAVVTQLPRGQTAEPPRPLIEAPQIQLSLPRQLAREGTGETFKDLTAHPWAGSKVRVQLQARDEAGQLGVSDRLVLALPERRFTKPLARAVVEQRRDLAMDANQHVRVIDAFDSLMLAPERFINDAGIFLPMRLAYRQLVDAESDEELRAVIDVLWTLALTIEDNDLSAVEQALRDAQEELRQALEEGASPEEIARLMDNLREALQEYLQALMQQMQQNPQAMQQMPMNPNAQQLNPQDLDEMMRQMEELARQGSLDAARELLSQMQQMLENLQTAQPRAPSPQQQQMMETLNELGEMIQRQQDLMDQTHPYAPNSQDERMRSYPNQSGNQMSPEELAEAMKNLQQQQGNLSDQLQKMLDELANNGMGSNEQLEGAGDAMDDARGALGQSAPGQALSDQGRALDQLRDGAQQMAEQLAGEGNGPGMTRNAPFSQDPLGRMRRTQGPDFGNQVEVPDEIDIQRARRILEELRRRFSQPDRPELELDYLERLLNRY</sequence>
<evidence type="ECO:0000256" key="3">
    <source>
        <dbReference type="SAM" id="Phobius"/>
    </source>
</evidence>
<comment type="caution">
    <text evidence="4">The sequence shown here is derived from an EMBL/GenBank/DDBJ whole genome shotgun (WGS) entry which is preliminary data.</text>
</comment>
<keyword evidence="3" id="KW-0472">Membrane</keyword>
<gene>
    <name evidence="4" type="ORF">A3843_09695</name>
</gene>
<accession>A0A1U7JJ53</accession>
<dbReference type="EMBL" id="LVVZ01000014">
    <property type="protein sequence ID" value="OKL44724.1"/>
    <property type="molecule type" value="Genomic_DNA"/>
</dbReference>
<keyword evidence="3" id="KW-1133">Transmembrane helix</keyword>
<dbReference type="AlphaFoldDB" id="A0A1U7JJ53"/>
<feature type="coiled-coil region" evidence="1">
    <location>
        <begin position="499"/>
        <end position="557"/>
    </location>
</feature>
<feature type="transmembrane region" description="Helical" evidence="3">
    <location>
        <begin position="59"/>
        <end position="80"/>
    </location>
</feature>
<evidence type="ECO:0000256" key="1">
    <source>
        <dbReference type="SAM" id="Coils"/>
    </source>
</evidence>
<dbReference type="Pfam" id="PF13779">
    <property type="entry name" value="DUF4175"/>
    <property type="match status" value="1"/>
</dbReference>
<feature type="region of interest" description="Disordered" evidence="2">
    <location>
        <begin position="649"/>
        <end position="673"/>
    </location>
</feature>
<proteinExistence type="predicted"/>
<name>A0A1U7JJ53_9HYPH</name>
<evidence type="ECO:0000313" key="4">
    <source>
        <dbReference type="EMBL" id="OKL44724.1"/>
    </source>
</evidence>
<feature type="compositionally biased region" description="Polar residues" evidence="2">
    <location>
        <begin position="663"/>
        <end position="672"/>
    </location>
</feature>
<evidence type="ECO:0000313" key="5">
    <source>
        <dbReference type="Proteomes" id="UP000185783"/>
    </source>
</evidence>
<reference evidence="4 5" key="1">
    <citation type="submission" date="2016-03" db="EMBL/GenBank/DDBJ databases">
        <title>Genome sequence of Nesiotobacter sp. nov., a moderately halophilic alphaproteobacterium isolated from the Yellow Sea, China.</title>
        <authorList>
            <person name="Zhang G."/>
            <person name="Zhang R."/>
        </authorList>
    </citation>
    <scope>NUCLEOTIDE SEQUENCE [LARGE SCALE GENOMIC DNA]</scope>
    <source>
        <strain evidence="4 5">WB1-6</strain>
    </source>
</reference>
<evidence type="ECO:0000256" key="2">
    <source>
        <dbReference type="SAM" id="MobiDB-lite"/>
    </source>
</evidence>
<feature type="transmembrane region" description="Helical" evidence="3">
    <location>
        <begin position="30"/>
        <end position="53"/>
    </location>
</feature>
<dbReference type="InterPro" id="IPR012683">
    <property type="entry name" value="CHP02302_TM"/>
</dbReference>
<keyword evidence="5" id="KW-1185">Reference proteome</keyword>
<protein>
    <submittedName>
        <fullName evidence="4">TIGR02302 family protein</fullName>
    </submittedName>
</protein>
<dbReference type="STRING" id="197461.A3843_09695"/>
<dbReference type="NCBIfam" id="TIGR02302">
    <property type="entry name" value="aProt_lowcomp"/>
    <property type="match status" value="1"/>
</dbReference>